<keyword evidence="3" id="KW-1185">Reference proteome</keyword>
<reference evidence="2" key="1">
    <citation type="submission" date="2022-07" db="EMBL/GenBank/DDBJ databases">
        <title>Arcobacter roscoffensis sp. nov., a marine bacterium isolated from coastal seawater collected from Roscoff, France.</title>
        <authorList>
            <person name="Pascual J."/>
            <person name="Lepeaux C."/>
            <person name="Methner A."/>
            <person name="Overmann J."/>
        </authorList>
    </citation>
    <scope>NUCLEOTIDE SEQUENCE</scope>
    <source>
        <strain evidence="2">ARW1-2F2</strain>
    </source>
</reference>
<keyword evidence="1" id="KW-0812">Transmembrane</keyword>
<accession>A0ABY5E0Y0</accession>
<keyword evidence="1" id="KW-1133">Transmembrane helix</keyword>
<evidence type="ECO:0000256" key="1">
    <source>
        <dbReference type="SAM" id="Phobius"/>
    </source>
</evidence>
<dbReference type="EMBL" id="CP100595">
    <property type="protein sequence ID" value="UTJ05370.1"/>
    <property type="molecule type" value="Genomic_DNA"/>
</dbReference>
<feature type="transmembrane region" description="Helical" evidence="1">
    <location>
        <begin position="16"/>
        <end position="32"/>
    </location>
</feature>
<organism evidence="2 3">
    <name type="scientific">Arcobacter roscoffensis</name>
    <dbReference type="NCBI Taxonomy" id="2961520"/>
    <lineage>
        <taxon>Bacteria</taxon>
        <taxon>Pseudomonadati</taxon>
        <taxon>Campylobacterota</taxon>
        <taxon>Epsilonproteobacteria</taxon>
        <taxon>Campylobacterales</taxon>
        <taxon>Arcobacteraceae</taxon>
        <taxon>Arcobacter</taxon>
    </lineage>
</organism>
<dbReference type="Proteomes" id="UP001060012">
    <property type="component" value="Chromosome"/>
</dbReference>
<sequence>MFDFEEITKNGYLNEWYAIPVLVALILIKVIAEKKYENSLDKKDKDKEN</sequence>
<name>A0ABY5E0Y0_9BACT</name>
<evidence type="ECO:0000313" key="2">
    <source>
        <dbReference type="EMBL" id="UTJ05370.1"/>
    </source>
</evidence>
<gene>
    <name evidence="2" type="ORF">NJU99_08825</name>
</gene>
<evidence type="ECO:0000313" key="3">
    <source>
        <dbReference type="Proteomes" id="UP001060012"/>
    </source>
</evidence>
<protein>
    <submittedName>
        <fullName evidence="2">Uncharacterized protein</fullName>
    </submittedName>
</protein>
<proteinExistence type="predicted"/>
<keyword evidence="1" id="KW-0472">Membrane</keyword>
<dbReference type="RefSeq" id="WP_254575551.1">
    <property type="nucleotide sequence ID" value="NZ_CP100595.1"/>
</dbReference>